<protein>
    <submittedName>
        <fullName evidence="2">Uncharacterized protein</fullName>
    </submittedName>
</protein>
<keyword evidence="2" id="KW-0614">Plasmid</keyword>
<reference evidence="3" key="3">
    <citation type="submission" date="2017-08" db="EMBL/GenBank/DDBJ databases">
        <title>Characterization of pDH4A/B/C linear plasmid system of Debaryomyces hansenii yeast.</title>
        <authorList>
            <person name="Polomska X."/>
            <person name="Neuveglise C."/>
        </authorList>
    </citation>
    <scope>NUCLEOTIDE SEQUENCE</scope>
    <source>
        <strain evidence="3">4e</strain>
        <plasmid evidence="3">pDH4C</plasmid>
    </source>
</reference>
<organism evidence="2">
    <name type="scientific">Debaryomyces hansenii</name>
    <name type="common">Yeast</name>
    <name type="synonym">Torulaspora hansenii</name>
    <dbReference type="NCBI Taxonomy" id="4959"/>
    <lineage>
        <taxon>Eukaryota</taxon>
        <taxon>Fungi</taxon>
        <taxon>Dikarya</taxon>
        <taxon>Ascomycota</taxon>
        <taxon>Saccharomycotina</taxon>
        <taxon>Pichiomycetes</taxon>
        <taxon>Debaryomycetaceae</taxon>
        <taxon>Debaryomyces</taxon>
    </lineage>
</organism>
<accession>A0A219YH81</accession>
<evidence type="ECO:0000313" key="2">
    <source>
        <dbReference type="EMBL" id="APZ80138.1"/>
    </source>
</evidence>
<dbReference type="EMBL" id="KX904876">
    <property type="protein sequence ID" value="APZ80138.1"/>
    <property type="molecule type" value="Genomic_DNA"/>
</dbReference>
<evidence type="ECO:0000313" key="1">
    <source>
        <dbReference type="EMBL" id="APZ80129.1"/>
    </source>
</evidence>
<geneLocation type="plasmid" evidence="2">
    <name>pDH6B</name>
</geneLocation>
<proteinExistence type="predicted"/>
<geneLocation type="plasmid" evidence="3">
    <name>pDH4C</name>
</geneLocation>
<name>A0A219YH81_DEBHN</name>
<reference evidence="1" key="1">
    <citation type="submission" date="2016-09" db="EMBL/GenBank/DDBJ databases">
        <title>Characterization of pDH5A/B linear plasmid system from Debaryomyces hansenii yeast.</title>
        <authorList>
            <person name="Polomska X."/>
            <person name="Neuveglise C."/>
        </authorList>
    </citation>
    <scope>NUCLEOTIDE SEQUENCE</scope>
    <source>
        <strain evidence="1">5c</strain>
        <plasmid evidence="1">pDH5B</plasmid>
    </source>
</reference>
<evidence type="ECO:0000313" key="3">
    <source>
        <dbReference type="EMBL" id="AUG89709.1"/>
    </source>
</evidence>
<dbReference type="EMBL" id="MF795093">
    <property type="protein sequence ID" value="AUG89709.1"/>
    <property type="molecule type" value="Genomic_DNA"/>
</dbReference>
<reference evidence="2" key="2">
    <citation type="submission" date="2016-09" db="EMBL/GenBank/DDBJ databases">
        <title>The characteristics of the autonomous linear plasmid pDH6A from Debaryomyces hansenii yeast.</title>
        <authorList>
            <person name="Polomska X."/>
            <person name="Neuveglise C."/>
        </authorList>
    </citation>
    <scope>NUCLEOTIDE SEQUENCE</scope>
    <source>
        <strain evidence="2">7g</strain>
        <plasmid evidence="2">pDH6B</plasmid>
    </source>
</reference>
<sequence>MDNILENLNYFSEVTQRTLSAFHISGTDDNLISEIDDIKRFITKSKVKKLIKVENLSNNKFKRYFSDNSIDIVDEENIMSPAYYQTKDYEIIEKALSQTITPVSSIKLNNNIILVRNKKIEKPSEIIFFM</sequence>
<dbReference type="EMBL" id="KX904875">
    <property type="protein sequence ID" value="APZ80129.1"/>
    <property type="molecule type" value="Genomic_DNA"/>
</dbReference>
<geneLocation type="plasmid" evidence="1">
    <name>pDH5B</name>
</geneLocation>
<dbReference type="AlphaFoldDB" id="A0A219YH81"/>